<evidence type="ECO:0000313" key="2">
    <source>
        <dbReference type="EMBL" id="SVD96318.1"/>
    </source>
</evidence>
<sequence length="77" mass="8620">MKIIGQLFIGSALLLVIIAILINHYFLHLLKIGFLQDFLFFITKFLVNIGWGASFIALLLAIPLSVIGFGIIFLSRK</sequence>
<evidence type="ECO:0000256" key="1">
    <source>
        <dbReference type="SAM" id="Phobius"/>
    </source>
</evidence>
<keyword evidence="1" id="KW-0812">Transmembrane</keyword>
<organism evidence="2">
    <name type="scientific">marine metagenome</name>
    <dbReference type="NCBI Taxonomy" id="408172"/>
    <lineage>
        <taxon>unclassified sequences</taxon>
        <taxon>metagenomes</taxon>
        <taxon>ecological metagenomes</taxon>
    </lineage>
</organism>
<gene>
    <name evidence="2" type="ORF">METZ01_LOCUS449172</name>
</gene>
<dbReference type="EMBL" id="UINC01184884">
    <property type="protein sequence ID" value="SVD96318.1"/>
    <property type="molecule type" value="Genomic_DNA"/>
</dbReference>
<keyword evidence="1" id="KW-1133">Transmembrane helix</keyword>
<proteinExistence type="predicted"/>
<dbReference type="AlphaFoldDB" id="A0A382ZNR8"/>
<name>A0A382ZNR8_9ZZZZ</name>
<keyword evidence="1" id="KW-0472">Membrane</keyword>
<reference evidence="2" key="1">
    <citation type="submission" date="2018-05" db="EMBL/GenBank/DDBJ databases">
        <authorList>
            <person name="Lanie J.A."/>
            <person name="Ng W.-L."/>
            <person name="Kazmierczak K.M."/>
            <person name="Andrzejewski T.M."/>
            <person name="Davidsen T.M."/>
            <person name="Wayne K.J."/>
            <person name="Tettelin H."/>
            <person name="Glass J.I."/>
            <person name="Rusch D."/>
            <person name="Podicherti R."/>
            <person name="Tsui H.-C.T."/>
            <person name="Winkler M.E."/>
        </authorList>
    </citation>
    <scope>NUCLEOTIDE SEQUENCE</scope>
</reference>
<accession>A0A382ZNR8</accession>
<feature type="transmembrane region" description="Helical" evidence="1">
    <location>
        <begin position="49"/>
        <end position="74"/>
    </location>
</feature>
<protein>
    <submittedName>
        <fullName evidence="2">Uncharacterized protein</fullName>
    </submittedName>
</protein>
<feature type="transmembrane region" description="Helical" evidence="1">
    <location>
        <begin position="7"/>
        <end position="29"/>
    </location>
</feature>